<sequence length="67" mass="7676">MDFSFNPTELGSWIFYIIVFSMIYWPVVAAMCVGLIVAAVLRKRWFIIIFAVPLALIALSFITLMLM</sequence>
<keyword evidence="1" id="KW-1133">Transmembrane helix</keyword>
<name>A0A0H3B594_YERPY</name>
<accession>A0A0H3B594</accession>
<evidence type="ECO:0000313" key="2">
    <source>
        <dbReference type="EMBL" id="ACA69311.1"/>
    </source>
</evidence>
<feature type="transmembrane region" description="Helical" evidence="1">
    <location>
        <begin position="45"/>
        <end position="66"/>
    </location>
</feature>
<dbReference type="EMBL" id="CP000950">
    <property type="protein sequence ID" value="ACA69311.1"/>
    <property type="molecule type" value="Genomic_DNA"/>
</dbReference>
<dbReference type="AlphaFoldDB" id="A0A0H3B594"/>
<reference evidence="2" key="1">
    <citation type="submission" date="2008-02" db="EMBL/GenBank/DDBJ databases">
        <title>Complete sequence of Yersinia pseudotuberculosis YPIII.</title>
        <authorList>
            <consortium name="US DOE Joint Genome Institute"/>
            <person name="Challacombe J.F."/>
            <person name="Bruce D."/>
            <person name="Detter J.C."/>
            <person name="Green L."/>
            <person name="Land M."/>
            <person name="Munk C."/>
            <person name="Lindler L.E."/>
            <person name="Nikolich M.P."/>
            <person name="Brettin T."/>
        </authorList>
    </citation>
    <scope>NUCLEOTIDE SEQUENCE</scope>
    <source>
        <strain evidence="2">YPIII</strain>
    </source>
</reference>
<keyword evidence="1" id="KW-0472">Membrane</keyword>
<protein>
    <submittedName>
        <fullName evidence="2">Uncharacterized protein</fullName>
    </submittedName>
</protein>
<feature type="transmembrane region" description="Helical" evidence="1">
    <location>
        <begin position="13"/>
        <end position="38"/>
    </location>
</feature>
<keyword evidence="1" id="KW-0812">Transmembrane</keyword>
<proteinExistence type="predicted"/>
<dbReference type="KEGG" id="ypy:YPK_3038"/>
<gene>
    <name evidence="2" type="ordered locus">YPK_3038</name>
</gene>
<organism evidence="2">
    <name type="scientific">Yersinia pseudotuberculosis serotype O:3 (strain YPIII)</name>
    <dbReference type="NCBI Taxonomy" id="502800"/>
    <lineage>
        <taxon>Bacteria</taxon>
        <taxon>Pseudomonadati</taxon>
        <taxon>Pseudomonadota</taxon>
        <taxon>Gammaproteobacteria</taxon>
        <taxon>Enterobacterales</taxon>
        <taxon>Yersiniaceae</taxon>
        <taxon>Yersinia</taxon>
    </lineage>
</organism>
<evidence type="ECO:0000256" key="1">
    <source>
        <dbReference type="SAM" id="Phobius"/>
    </source>
</evidence>